<reference evidence="2 3" key="1">
    <citation type="submission" date="2022-10" db="EMBL/GenBank/DDBJ databases">
        <title>The complete genomes of actinobacterial strains from the NBC collection.</title>
        <authorList>
            <person name="Joergensen T.S."/>
            <person name="Alvarez Arevalo M."/>
            <person name="Sterndorff E.B."/>
            <person name="Faurdal D."/>
            <person name="Vuksanovic O."/>
            <person name="Mourched A.-S."/>
            <person name="Charusanti P."/>
            <person name="Shaw S."/>
            <person name="Blin K."/>
            <person name="Weber T."/>
        </authorList>
    </citation>
    <scope>NUCLEOTIDE SEQUENCE [LARGE SCALE GENOMIC DNA]</scope>
    <source>
        <strain evidence="2 3">NBC 01769</strain>
    </source>
</reference>
<keyword evidence="3" id="KW-1185">Reference proteome</keyword>
<feature type="region of interest" description="Disordered" evidence="1">
    <location>
        <begin position="21"/>
        <end position="44"/>
    </location>
</feature>
<evidence type="ECO:0000313" key="3">
    <source>
        <dbReference type="Proteomes" id="UP001330827"/>
    </source>
</evidence>
<evidence type="ECO:0000256" key="1">
    <source>
        <dbReference type="SAM" id="MobiDB-lite"/>
    </source>
</evidence>
<gene>
    <name evidence="2" type="ORF">OIE64_24590</name>
</gene>
<dbReference type="Proteomes" id="UP001330827">
    <property type="component" value="Chromosome"/>
</dbReference>
<accession>A0ABZ1GAK7</accession>
<dbReference type="EMBL" id="CP109114">
    <property type="protein sequence ID" value="WSC15693.1"/>
    <property type="molecule type" value="Genomic_DNA"/>
</dbReference>
<sequence>MLDCIARIFEPLLRLLAPAPGPHRSTEADLYPPPLRAPAAPRPRHTCMLRGEDTALVRPYLLAHERSEEMRRQRARRRALWLAVHGVDVGPRVIHGMAVPA</sequence>
<name>A0ABZ1GAK7_9ACTN</name>
<dbReference type="RefSeq" id="WP_326594576.1">
    <property type="nucleotide sequence ID" value="NZ_CP109114.1"/>
</dbReference>
<protein>
    <submittedName>
        <fullName evidence="2">Uncharacterized protein</fullName>
    </submittedName>
</protein>
<evidence type="ECO:0000313" key="2">
    <source>
        <dbReference type="EMBL" id="WSC15693.1"/>
    </source>
</evidence>
<proteinExistence type="predicted"/>
<organism evidence="2 3">
    <name type="scientific">Streptomyces brevispora</name>
    <dbReference type="NCBI Taxonomy" id="887462"/>
    <lineage>
        <taxon>Bacteria</taxon>
        <taxon>Bacillati</taxon>
        <taxon>Actinomycetota</taxon>
        <taxon>Actinomycetes</taxon>
        <taxon>Kitasatosporales</taxon>
        <taxon>Streptomycetaceae</taxon>
        <taxon>Streptomyces</taxon>
    </lineage>
</organism>